<accession>A0A9P5S4I7</accession>
<dbReference type="EMBL" id="JAAAUQ010000200">
    <property type="protein sequence ID" value="KAF9153058.1"/>
    <property type="molecule type" value="Genomic_DNA"/>
</dbReference>
<keyword evidence="2" id="KW-1185">Reference proteome</keyword>
<evidence type="ECO:0000313" key="2">
    <source>
        <dbReference type="Proteomes" id="UP000748756"/>
    </source>
</evidence>
<dbReference type="Proteomes" id="UP000748756">
    <property type="component" value="Unassembled WGS sequence"/>
</dbReference>
<dbReference type="AlphaFoldDB" id="A0A9P5S4I7"/>
<organism evidence="1 2">
    <name type="scientific">Linnemannia schmuckeri</name>
    <dbReference type="NCBI Taxonomy" id="64567"/>
    <lineage>
        <taxon>Eukaryota</taxon>
        <taxon>Fungi</taxon>
        <taxon>Fungi incertae sedis</taxon>
        <taxon>Mucoromycota</taxon>
        <taxon>Mortierellomycotina</taxon>
        <taxon>Mortierellomycetes</taxon>
        <taxon>Mortierellales</taxon>
        <taxon>Mortierellaceae</taxon>
        <taxon>Linnemannia</taxon>
    </lineage>
</organism>
<sequence length="143" mass="16118">MEKIPLLTLMRNSIHIRIICWHRSYGRSSSTFFDNSGRDGGGGGCTRLVNATLNPDTVEELEESRHMVRKNGPPYGPEPSEFVKRYPHLIRFDLSLNAGKGYCKDDKNVARLSNSLRTHCLELRALTIKGSTPPHQKASLIRN</sequence>
<reference evidence="1" key="1">
    <citation type="journal article" date="2020" name="Fungal Divers.">
        <title>Resolving the Mortierellaceae phylogeny through synthesis of multi-gene phylogenetics and phylogenomics.</title>
        <authorList>
            <person name="Vandepol N."/>
            <person name="Liber J."/>
            <person name="Desiro A."/>
            <person name="Na H."/>
            <person name="Kennedy M."/>
            <person name="Barry K."/>
            <person name="Grigoriev I.V."/>
            <person name="Miller A.N."/>
            <person name="O'Donnell K."/>
            <person name="Stajich J.E."/>
            <person name="Bonito G."/>
        </authorList>
    </citation>
    <scope>NUCLEOTIDE SEQUENCE</scope>
    <source>
        <strain evidence="1">NRRL 6426</strain>
    </source>
</reference>
<comment type="caution">
    <text evidence="1">The sequence shown here is derived from an EMBL/GenBank/DDBJ whole genome shotgun (WGS) entry which is preliminary data.</text>
</comment>
<evidence type="ECO:0000313" key="1">
    <source>
        <dbReference type="EMBL" id="KAF9153058.1"/>
    </source>
</evidence>
<gene>
    <name evidence="1" type="ORF">BG015_004198</name>
</gene>
<proteinExistence type="predicted"/>
<protein>
    <submittedName>
        <fullName evidence="1">Uncharacterized protein</fullName>
    </submittedName>
</protein>
<name>A0A9P5S4I7_9FUNG</name>